<proteinExistence type="predicted"/>
<dbReference type="AlphaFoldDB" id="A0A174WAN8"/>
<organism evidence="1 2">
    <name type="scientific">Bacteroides thetaiotaomicron</name>
    <dbReference type="NCBI Taxonomy" id="818"/>
    <lineage>
        <taxon>Bacteria</taxon>
        <taxon>Pseudomonadati</taxon>
        <taxon>Bacteroidota</taxon>
        <taxon>Bacteroidia</taxon>
        <taxon>Bacteroidales</taxon>
        <taxon>Bacteroidaceae</taxon>
        <taxon>Bacteroides</taxon>
    </lineage>
</organism>
<evidence type="ECO:0000313" key="1">
    <source>
        <dbReference type="EMBL" id="CUQ44293.1"/>
    </source>
</evidence>
<dbReference type="EMBL" id="CZBI01000009">
    <property type="protein sequence ID" value="CUQ44293.1"/>
    <property type="molecule type" value="Genomic_DNA"/>
</dbReference>
<protein>
    <submittedName>
        <fullName evidence="1">Uncharacterized protein</fullName>
    </submittedName>
</protein>
<dbReference type="Proteomes" id="UP000095541">
    <property type="component" value="Unassembled WGS sequence"/>
</dbReference>
<gene>
    <name evidence="1" type="ORF">ERS852557_04529</name>
</gene>
<reference evidence="1 2" key="1">
    <citation type="submission" date="2015-09" db="EMBL/GenBank/DDBJ databases">
        <authorList>
            <consortium name="Pathogen Informatics"/>
        </authorList>
    </citation>
    <scope>NUCLEOTIDE SEQUENCE [LARGE SCALE GENOMIC DNA]</scope>
    <source>
        <strain evidence="1 2">2789STDY5834945</strain>
    </source>
</reference>
<name>A0A174WAN8_BACT4</name>
<evidence type="ECO:0000313" key="2">
    <source>
        <dbReference type="Proteomes" id="UP000095541"/>
    </source>
</evidence>
<sequence length="42" mass="5001">MRILVFKYIVFLNRVLKENRSKILIVEKVTTPSKDSNLLFFS</sequence>
<accession>A0A174WAN8</accession>